<keyword evidence="3" id="KW-1185">Reference proteome</keyword>
<dbReference type="EMBL" id="JAYMGO010000040">
    <property type="protein sequence ID" value="KAL1246957.1"/>
    <property type="molecule type" value="Genomic_DNA"/>
</dbReference>
<gene>
    <name evidence="2" type="ORF">QQF64_034301</name>
</gene>
<proteinExistence type="predicted"/>
<organism evidence="2 3">
    <name type="scientific">Cirrhinus molitorella</name>
    <name type="common">mud carp</name>
    <dbReference type="NCBI Taxonomy" id="172907"/>
    <lineage>
        <taxon>Eukaryota</taxon>
        <taxon>Metazoa</taxon>
        <taxon>Chordata</taxon>
        <taxon>Craniata</taxon>
        <taxon>Vertebrata</taxon>
        <taxon>Euteleostomi</taxon>
        <taxon>Actinopterygii</taxon>
        <taxon>Neopterygii</taxon>
        <taxon>Teleostei</taxon>
        <taxon>Ostariophysi</taxon>
        <taxon>Cypriniformes</taxon>
        <taxon>Cyprinidae</taxon>
        <taxon>Labeoninae</taxon>
        <taxon>Labeonini</taxon>
        <taxon>Cirrhinus</taxon>
    </lineage>
</organism>
<comment type="caution">
    <text evidence="2">The sequence shown here is derived from an EMBL/GenBank/DDBJ whole genome shotgun (WGS) entry which is preliminary data.</text>
</comment>
<dbReference type="Proteomes" id="UP001558613">
    <property type="component" value="Unassembled WGS sequence"/>
</dbReference>
<dbReference type="PANTHER" id="PTHR47331:SF1">
    <property type="entry name" value="GAG-LIKE PROTEIN"/>
    <property type="match status" value="1"/>
</dbReference>
<evidence type="ECO:0000313" key="3">
    <source>
        <dbReference type="Proteomes" id="UP001558613"/>
    </source>
</evidence>
<sequence length="294" mass="32534">MPVDASSIPTNDDLIGYAYLGNVNIPKIKADVELLIGSNVPKALEPWKVVNSQAEGPYADNTDVSQWRHIGTKLNPADLASRGVSASTLVKCKKKGPGIRLSLEGGREMASRSHGTPSLSQDDPEVKRNTMVFSVVINRMEKENPTNQLLEHFSSWHKLKKAVAWYLKLKHTLRALRAKRKELSSDFKTKEVKSKLASDPKHTLKNTFGRHSISLSDLSKAEKAIMFCQRQKYTHEMAQLEKASATGKALNKQSNIYKLDPVLDEGLLRVGGRLSRSAMLEEITSSLLCGKSIG</sequence>
<reference evidence="2 3" key="1">
    <citation type="submission" date="2023-09" db="EMBL/GenBank/DDBJ databases">
        <authorList>
            <person name="Wang M."/>
        </authorList>
    </citation>
    <scope>NUCLEOTIDE SEQUENCE [LARGE SCALE GENOMIC DNA]</scope>
    <source>
        <strain evidence="2">GT-2023</strain>
        <tissue evidence="2">Liver</tissue>
    </source>
</reference>
<evidence type="ECO:0000313" key="2">
    <source>
        <dbReference type="EMBL" id="KAL1246957.1"/>
    </source>
</evidence>
<evidence type="ECO:0000256" key="1">
    <source>
        <dbReference type="SAM" id="MobiDB-lite"/>
    </source>
</evidence>
<dbReference type="PANTHER" id="PTHR47331">
    <property type="entry name" value="PHD-TYPE DOMAIN-CONTAINING PROTEIN"/>
    <property type="match status" value="1"/>
</dbReference>
<accession>A0ABR3L5K9</accession>
<feature type="region of interest" description="Disordered" evidence="1">
    <location>
        <begin position="105"/>
        <end position="124"/>
    </location>
</feature>
<name>A0ABR3L5K9_9TELE</name>
<protein>
    <submittedName>
        <fullName evidence="2">Uncharacterized protein</fullName>
    </submittedName>
</protein>